<evidence type="ECO:0000256" key="1">
    <source>
        <dbReference type="SAM" id="Phobius"/>
    </source>
</evidence>
<dbReference type="Pfam" id="PF07584">
    <property type="entry name" value="BatA"/>
    <property type="match status" value="1"/>
</dbReference>
<evidence type="ECO:0000313" key="4">
    <source>
        <dbReference type="Proteomes" id="UP000318017"/>
    </source>
</evidence>
<dbReference type="SUPFAM" id="SSF52317">
    <property type="entry name" value="Class I glutamine amidotransferase-like"/>
    <property type="match status" value="1"/>
</dbReference>
<name>A0A518G6X9_9BACT</name>
<feature type="transmembrane region" description="Helical" evidence="1">
    <location>
        <begin position="6"/>
        <end position="27"/>
    </location>
</feature>
<keyword evidence="1" id="KW-1133">Transmembrane helix</keyword>
<dbReference type="InterPro" id="IPR013783">
    <property type="entry name" value="Ig-like_fold"/>
</dbReference>
<feature type="transmembrane region" description="Helical" evidence="1">
    <location>
        <begin position="56"/>
        <end position="77"/>
    </location>
</feature>
<dbReference type="PANTHER" id="PTHR37464">
    <property type="entry name" value="BLL2463 PROTEIN"/>
    <property type="match status" value="1"/>
</dbReference>
<organism evidence="3 4">
    <name type="scientific">Aureliella helgolandensis</name>
    <dbReference type="NCBI Taxonomy" id="2527968"/>
    <lineage>
        <taxon>Bacteria</taxon>
        <taxon>Pseudomonadati</taxon>
        <taxon>Planctomycetota</taxon>
        <taxon>Planctomycetia</taxon>
        <taxon>Pirellulales</taxon>
        <taxon>Pirellulaceae</taxon>
        <taxon>Aureliella</taxon>
    </lineage>
</organism>
<dbReference type="Gene3D" id="3.40.50.880">
    <property type="match status" value="1"/>
</dbReference>
<dbReference type="Proteomes" id="UP000318017">
    <property type="component" value="Chromosome"/>
</dbReference>
<dbReference type="RefSeq" id="WP_145077927.1">
    <property type="nucleotide sequence ID" value="NZ_CP036298.1"/>
</dbReference>
<dbReference type="OrthoDB" id="237862at2"/>
<dbReference type="AlphaFoldDB" id="A0A518G6X9"/>
<proteinExistence type="predicted"/>
<keyword evidence="1" id="KW-0812">Transmembrane</keyword>
<sequence>MQFLYQPLTWGFLLIGVPILVHLINMLRHRKQKWAAMDFLLESHRRNRRWVMLKQWLLLASRILAMLLLVAMLAKWVSNSQWLGLLGGQTTHHYILLDDSYSMEEVEQGESAYARALHALSGIVRSISARGGQHQITLLRFSRAALAAGGAEEEARIDSAADLIAQSVPRDPGRLLDRINATAPTALQLSPAESLDMIIPMVAANSQESAEVYLLTDLRRNEFGEPETLRAKLQTLSDTEAQLKLVDCGKAATANLSVAAIDPEQEVWAAGVPLMVRFQIRNQATQPAKNVVVRVKAISYGEGTTTPQPDQPYSGITLDLPPVVIEQIGAGETVTRQVQVIFGEPGQHVVEVMLPDDGLKTDNQRWCVIGIQESQKLLLVDGEVAGSNSYFFEAAMEPSQRLRTGLEIERVDAAFLRDISPAVLEQYDVVGLLDVPRLDPQAVTKLEEFCRQGRGLFVHVGRNTNIQFVNQQLHRGGEGFFPIELSSILEIPQALENSEPQVAATAHPVLAPLTQLSSSPFFLIRIRQQMLATGESLKSPTLEVVAWGPEKTPLILDKPFGEGRVITLLTGLTADWSNWAQDPTFVVLALRSMGYLSSFRRDATSWPVGSPLEMVVRGTRVLPDAEVLIPNREGTARLRLQRKVDESTVGDTVEPLARLEVDVNSVNLDRALVDGMLRPGVFESWMIDVQGTPIVQNVAHNVAAAEGNLQRVSRSELETKFSGIAFDFRTADAVSGAGITLQEASQSTLLLALLSLLLLGEQWLAYSASYHAPRTTGRAR</sequence>
<reference evidence="3 4" key="1">
    <citation type="submission" date="2019-02" db="EMBL/GenBank/DDBJ databases">
        <title>Deep-cultivation of Planctomycetes and their phenomic and genomic characterization uncovers novel biology.</title>
        <authorList>
            <person name="Wiegand S."/>
            <person name="Jogler M."/>
            <person name="Boedeker C."/>
            <person name="Pinto D."/>
            <person name="Vollmers J."/>
            <person name="Rivas-Marin E."/>
            <person name="Kohn T."/>
            <person name="Peeters S.H."/>
            <person name="Heuer A."/>
            <person name="Rast P."/>
            <person name="Oberbeckmann S."/>
            <person name="Bunk B."/>
            <person name="Jeske O."/>
            <person name="Meyerdierks A."/>
            <person name="Storesund J.E."/>
            <person name="Kallscheuer N."/>
            <person name="Luecker S."/>
            <person name="Lage O.M."/>
            <person name="Pohl T."/>
            <person name="Merkel B.J."/>
            <person name="Hornburger P."/>
            <person name="Mueller R.-W."/>
            <person name="Bruemmer F."/>
            <person name="Labrenz M."/>
            <person name="Spormann A.M."/>
            <person name="Op den Camp H."/>
            <person name="Overmann J."/>
            <person name="Amann R."/>
            <person name="Jetten M.S.M."/>
            <person name="Mascher T."/>
            <person name="Medema M.H."/>
            <person name="Devos D.P."/>
            <person name="Kaster A.-K."/>
            <person name="Ovreas L."/>
            <person name="Rohde M."/>
            <person name="Galperin M.Y."/>
            <person name="Jogler C."/>
        </authorList>
    </citation>
    <scope>NUCLEOTIDE SEQUENCE [LARGE SCALE GENOMIC DNA]</scope>
    <source>
        <strain evidence="3 4">Q31a</strain>
    </source>
</reference>
<evidence type="ECO:0000313" key="3">
    <source>
        <dbReference type="EMBL" id="QDV24347.1"/>
    </source>
</evidence>
<evidence type="ECO:0000259" key="2">
    <source>
        <dbReference type="Pfam" id="PF07584"/>
    </source>
</evidence>
<dbReference type="KEGG" id="ahel:Q31a_26630"/>
<dbReference type="EMBL" id="CP036298">
    <property type="protein sequence ID" value="QDV24347.1"/>
    <property type="molecule type" value="Genomic_DNA"/>
</dbReference>
<keyword evidence="1" id="KW-0472">Membrane</keyword>
<dbReference type="Gene3D" id="2.60.40.10">
    <property type="entry name" value="Immunoglobulins"/>
    <property type="match status" value="1"/>
</dbReference>
<dbReference type="NCBIfam" id="TIGR02226">
    <property type="entry name" value="two_anch"/>
    <property type="match status" value="1"/>
</dbReference>
<protein>
    <recommendedName>
        <fullName evidence="2">Aerotolerance regulator N-terminal domain-containing protein</fullName>
    </recommendedName>
</protein>
<dbReference type="InterPro" id="IPR024163">
    <property type="entry name" value="Aerotolerance_reg_N"/>
</dbReference>
<gene>
    <name evidence="3" type="ORF">Q31a_26630</name>
</gene>
<feature type="domain" description="Aerotolerance regulator N-terminal" evidence="2">
    <location>
        <begin position="1"/>
        <end position="75"/>
    </location>
</feature>
<keyword evidence="4" id="KW-1185">Reference proteome</keyword>
<dbReference type="InterPro" id="IPR029062">
    <property type="entry name" value="Class_I_gatase-like"/>
</dbReference>
<accession>A0A518G6X9</accession>
<dbReference type="InterPro" id="IPR011933">
    <property type="entry name" value="Double_TM_dom"/>
</dbReference>
<dbReference type="PANTHER" id="PTHR37464:SF1">
    <property type="entry name" value="BLL2463 PROTEIN"/>
    <property type="match status" value="1"/>
</dbReference>